<accession>A0A077E9H3</accession>
<evidence type="ECO:0000313" key="1">
    <source>
        <dbReference type="EMBL" id="AIL44231.1"/>
    </source>
</evidence>
<dbReference type="RefSeq" id="WP_024564693.1">
    <property type="nucleotide sequence ID" value="NZ_CP007547.1"/>
</dbReference>
<evidence type="ECO:0000313" key="2">
    <source>
        <dbReference type="Proteomes" id="UP000028933"/>
    </source>
</evidence>
<dbReference type="eggNOG" id="ENOG503338X">
    <property type="taxonomic scope" value="Bacteria"/>
</dbReference>
<dbReference type="EMBL" id="CP007547">
    <property type="protein sequence ID" value="AIL44231.1"/>
    <property type="molecule type" value="Genomic_DNA"/>
</dbReference>
<sequence>MKATTIEEAKKLAKAQSLEQKHKDESIFIIYCNRTEYFYIDTDGLVRLWEKSFGYYVNGVYTKE</sequence>
<organism evidence="1 2">
    <name type="scientific">Elizabethkingia anophelis NUHP1</name>
    <dbReference type="NCBI Taxonomy" id="1338011"/>
    <lineage>
        <taxon>Bacteria</taxon>
        <taxon>Pseudomonadati</taxon>
        <taxon>Bacteroidota</taxon>
        <taxon>Flavobacteriia</taxon>
        <taxon>Flavobacteriales</taxon>
        <taxon>Weeksellaceae</taxon>
        <taxon>Elizabethkingia</taxon>
    </lineage>
</organism>
<dbReference type="STRING" id="1338011.BD94_0456"/>
<reference evidence="1" key="1">
    <citation type="journal article" date="2013" name="Lancet">
        <title>First case of E anophelis outbreak in an intensive-care unit.</title>
        <authorList>
            <person name="Teo J."/>
            <person name="Tan S.Y."/>
            <person name="Tay M."/>
            <person name="Ding Y."/>
            <person name="Kjelleberg S."/>
            <person name="Givskov M."/>
            <person name="Lin R.T."/>
            <person name="Yang L."/>
        </authorList>
    </citation>
    <scope>NUCLEOTIDE SEQUENCE [LARGE SCALE GENOMIC DNA]</scope>
    <source>
        <strain evidence="1">NUHP1</strain>
    </source>
</reference>
<name>A0A077E9H3_9FLAO</name>
<proteinExistence type="predicted"/>
<reference evidence="1" key="2">
    <citation type="journal article" date="2015" name="Genome Biol. Evol.">
        <title>Complete Genome Sequence and Transcriptomic Analysis of the Novel Pathogen Elizabethkingia anophelis in Response to Oxidative Stress.</title>
        <authorList>
            <person name="Li Y."/>
            <person name="Liu Y."/>
            <person name="Chew S.C."/>
            <person name="Tay M."/>
            <person name="Salido M.M."/>
            <person name="Teo J."/>
            <person name="Lauro F.M."/>
            <person name="Givskov M."/>
            <person name="Yang L."/>
        </authorList>
    </citation>
    <scope>NUCLEOTIDE SEQUENCE</scope>
    <source>
        <strain evidence="1">NUHP1</strain>
    </source>
</reference>
<dbReference type="AlphaFoldDB" id="A0A077E9H3"/>
<protein>
    <submittedName>
        <fullName evidence="1">Uncharacterized protein</fullName>
    </submittedName>
</protein>
<gene>
    <name evidence="1" type="ORF">BD94_0456</name>
</gene>
<dbReference type="HOGENOM" id="CLU_2844444_0_0_10"/>
<dbReference type="Proteomes" id="UP000028933">
    <property type="component" value="Chromosome"/>
</dbReference>
<dbReference type="KEGG" id="eao:BD94_0456"/>